<name>A0A5E4LQN4_9ARCH</name>
<dbReference type="GO" id="GO:0000030">
    <property type="term" value="F:mannosyltransferase activity"/>
    <property type="evidence" value="ECO:0007669"/>
    <property type="project" value="InterPro"/>
</dbReference>
<feature type="transmembrane region" description="Helical" evidence="8">
    <location>
        <begin position="139"/>
        <end position="159"/>
    </location>
</feature>
<organism evidence="10 11">
    <name type="scientific">Candidatus Bilamarchaeum dharawalense</name>
    <dbReference type="NCBI Taxonomy" id="2885759"/>
    <lineage>
        <taxon>Archaea</taxon>
        <taxon>Candidatus Micrarchaeota</taxon>
        <taxon>Candidatus Micrarchaeia</taxon>
        <taxon>Candidatus Anstonellales</taxon>
        <taxon>Candidatus Bilamarchaeaceae</taxon>
        <taxon>Candidatus Bilamarchaeum</taxon>
    </lineage>
</organism>
<dbReference type="AlphaFoldDB" id="A0A5E4LQN4"/>
<feature type="transmembrane region" description="Helical" evidence="8">
    <location>
        <begin position="88"/>
        <end position="109"/>
    </location>
</feature>
<feature type="transmembrane region" description="Helical" evidence="8">
    <location>
        <begin position="12"/>
        <end position="32"/>
    </location>
</feature>
<feature type="transmembrane region" description="Helical" evidence="8">
    <location>
        <begin position="203"/>
        <end position="221"/>
    </location>
</feature>
<dbReference type="EMBL" id="CABMJJ010000009">
    <property type="protein sequence ID" value="VVC03739.1"/>
    <property type="molecule type" value="Genomic_DNA"/>
</dbReference>
<evidence type="ECO:0000256" key="4">
    <source>
        <dbReference type="ARBA" id="ARBA00022679"/>
    </source>
</evidence>
<keyword evidence="2" id="KW-1003">Cell membrane</keyword>
<evidence type="ECO:0000256" key="8">
    <source>
        <dbReference type="SAM" id="Phobius"/>
    </source>
</evidence>
<accession>A0A5E4LQN4</accession>
<evidence type="ECO:0000259" key="9">
    <source>
        <dbReference type="Pfam" id="PF02366"/>
    </source>
</evidence>
<keyword evidence="7 8" id="KW-0472">Membrane</keyword>
<dbReference type="GO" id="GO:0010041">
    <property type="term" value="P:response to iron(III) ion"/>
    <property type="evidence" value="ECO:0007669"/>
    <property type="project" value="TreeGrafter"/>
</dbReference>
<evidence type="ECO:0000256" key="1">
    <source>
        <dbReference type="ARBA" id="ARBA00004651"/>
    </source>
</evidence>
<evidence type="ECO:0000256" key="7">
    <source>
        <dbReference type="ARBA" id="ARBA00023136"/>
    </source>
</evidence>
<dbReference type="InterPro" id="IPR050297">
    <property type="entry name" value="LipidA_mod_glycosyltrf_83"/>
</dbReference>
<dbReference type="Pfam" id="PF02366">
    <property type="entry name" value="PMT"/>
    <property type="match status" value="1"/>
</dbReference>
<feature type="domain" description="ArnT-like N-terminal" evidence="9">
    <location>
        <begin position="90"/>
        <end position="191"/>
    </location>
</feature>
<feature type="transmembrane region" description="Helical" evidence="8">
    <location>
        <begin position="165"/>
        <end position="196"/>
    </location>
</feature>
<dbReference type="GO" id="GO:0006493">
    <property type="term" value="P:protein O-linked glycosylation"/>
    <property type="evidence" value="ECO:0007669"/>
    <property type="project" value="InterPro"/>
</dbReference>
<feature type="transmembrane region" description="Helical" evidence="8">
    <location>
        <begin position="281"/>
        <end position="296"/>
    </location>
</feature>
<dbReference type="PANTHER" id="PTHR33908">
    <property type="entry name" value="MANNOSYLTRANSFERASE YKCB-RELATED"/>
    <property type="match status" value="1"/>
</dbReference>
<evidence type="ECO:0000313" key="11">
    <source>
        <dbReference type="Proteomes" id="UP000789941"/>
    </source>
</evidence>
<keyword evidence="6 8" id="KW-1133">Transmembrane helix</keyword>
<dbReference type="InterPro" id="IPR003342">
    <property type="entry name" value="ArnT-like_N"/>
</dbReference>
<reference evidence="10 11" key="1">
    <citation type="submission" date="2019-08" db="EMBL/GenBank/DDBJ databases">
        <authorList>
            <person name="Vazquez-Campos X."/>
        </authorList>
    </citation>
    <scope>NUCLEOTIDE SEQUENCE [LARGE SCALE GENOMIC DNA]</scope>
    <source>
        <strain evidence="10">LFW-283_2</strain>
    </source>
</reference>
<dbReference type="Proteomes" id="UP000789941">
    <property type="component" value="Unassembled WGS sequence"/>
</dbReference>
<keyword evidence="4" id="KW-0808">Transferase</keyword>
<sequence length="487" mass="55563">MDLNRLDYKKIVLILALAYLVIRIPIIASVPLMQDESFYSVMIEEQISHLTTVVTLFNEPVGWKPPLFFWISGFFVQFLRDLPIPIEAVYRIPNVLFGLVNTILVFFIFEKITKKKDEAFLMALAYLTIGINIHSELRVLTDTMCGTFIFAGVLCYINGLKDSKLFLLGGVCTFLAYFVKQHNAAIVPIIAVAYFFQCDRKKLLTPLFLLSLAAFPLAIIIEDMNFGFSAGGVTTVVAGNTLIKNLKWESVVASIIGIYPYAVVLLTLSVFGIWKSWKENFAMSVWYLLMAFPLIAGTYMPFYFYSVVPPIAYFAIKYLSKDGHKTKMDKFFYVIYSIGLVLGLILGIMAHFQYQEAFQIQKNAGEFLAGKENVMIIGMYYPGVPAYKMLEERRANGSWLDYGLIIPGNVTTQTLQAFVDNYWVENDRVEDANFRWAFVNPDRIYRKNTSVDHFDYICLLGNMTENVTVNGEMVYQEETIRVYKTGN</sequence>
<evidence type="ECO:0000313" key="10">
    <source>
        <dbReference type="EMBL" id="VVC03739.1"/>
    </source>
</evidence>
<dbReference type="GO" id="GO:0016763">
    <property type="term" value="F:pentosyltransferase activity"/>
    <property type="evidence" value="ECO:0007669"/>
    <property type="project" value="TreeGrafter"/>
</dbReference>
<keyword evidence="5 8" id="KW-0812">Transmembrane</keyword>
<keyword evidence="3 10" id="KW-0328">Glycosyltransferase</keyword>
<dbReference type="GO" id="GO:0008610">
    <property type="term" value="P:lipid biosynthetic process"/>
    <property type="evidence" value="ECO:0007669"/>
    <property type="project" value="UniProtKB-ARBA"/>
</dbReference>
<evidence type="ECO:0000256" key="3">
    <source>
        <dbReference type="ARBA" id="ARBA00022676"/>
    </source>
</evidence>
<dbReference type="PANTHER" id="PTHR33908:SF3">
    <property type="entry name" value="UNDECAPRENYL PHOSPHATE-ALPHA-4-AMINO-4-DEOXY-L-ARABINOSE ARABINOSYL TRANSFERASE"/>
    <property type="match status" value="1"/>
</dbReference>
<dbReference type="GO" id="GO:0005886">
    <property type="term" value="C:plasma membrane"/>
    <property type="evidence" value="ECO:0007669"/>
    <property type="project" value="UniProtKB-SubCell"/>
</dbReference>
<evidence type="ECO:0000256" key="5">
    <source>
        <dbReference type="ARBA" id="ARBA00022692"/>
    </source>
</evidence>
<feature type="transmembrane region" description="Helical" evidence="8">
    <location>
        <begin position="331"/>
        <end position="352"/>
    </location>
</feature>
<comment type="caution">
    <text evidence="10">The sequence shown here is derived from an EMBL/GenBank/DDBJ whole genome shotgun (WGS) entry which is preliminary data.</text>
</comment>
<comment type="subcellular location">
    <subcellularLocation>
        <location evidence="1">Cell membrane</location>
        <topology evidence="1">Multi-pass membrane protein</topology>
    </subcellularLocation>
</comment>
<protein>
    <submittedName>
        <fullName evidence="10">Dolichyl-phosphate-mannose-protein mannosyltransferase</fullName>
    </submittedName>
</protein>
<gene>
    <name evidence="10" type="ORF">LFW2832_00497</name>
</gene>
<evidence type="ECO:0000256" key="2">
    <source>
        <dbReference type="ARBA" id="ARBA00022475"/>
    </source>
</evidence>
<feature type="transmembrane region" description="Helical" evidence="8">
    <location>
        <begin position="251"/>
        <end position="274"/>
    </location>
</feature>
<evidence type="ECO:0000256" key="6">
    <source>
        <dbReference type="ARBA" id="ARBA00022989"/>
    </source>
</evidence>
<proteinExistence type="predicted"/>